<reference evidence="1 2" key="1">
    <citation type="submission" date="2024-04" db="EMBL/GenBank/DDBJ databases">
        <authorList>
            <person name="Rising A."/>
            <person name="Reimegard J."/>
            <person name="Sonavane S."/>
            <person name="Akerstrom W."/>
            <person name="Nylinder S."/>
            <person name="Hedman E."/>
            <person name="Kallberg Y."/>
        </authorList>
    </citation>
    <scope>NUCLEOTIDE SEQUENCE [LARGE SCALE GENOMIC DNA]</scope>
</reference>
<evidence type="ECO:0000313" key="2">
    <source>
        <dbReference type="Proteomes" id="UP001497382"/>
    </source>
</evidence>
<comment type="caution">
    <text evidence="1">The sequence shown here is derived from an EMBL/GenBank/DDBJ whole genome shotgun (WGS) entry which is preliminary data.</text>
</comment>
<dbReference type="Proteomes" id="UP001497382">
    <property type="component" value="Unassembled WGS sequence"/>
</dbReference>
<dbReference type="AlphaFoldDB" id="A0AAV1ZZD4"/>
<gene>
    <name evidence="1" type="ORF">LARSCL_LOCUS8681</name>
</gene>
<keyword evidence="2" id="KW-1185">Reference proteome</keyword>
<organism evidence="1 2">
    <name type="scientific">Larinioides sclopetarius</name>
    <dbReference type="NCBI Taxonomy" id="280406"/>
    <lineage>
        <taxon>Eukaryota</taxon>
        <taxon>Metazoa</taxon>
        <taxon>Ecdysozoa</taxon>
        <taxon>Arthropoda</taxon>
        <taxon>Chelicerata</taxon>
        <taxon>Arachnida</taxon>
        <taxon>Araneae</taxon>
        <taxon>Araneomorphae</taxon>
        <taxon>Entelegynae</taxon>
        <taxon>Araneoidea</taxon>
        <taxon>Araneidae</taxon>
        <taxon>Larinioides</taxon>
    </lineage>
</organism>
<name>A0AAV1ZZD4_9ARAC</name>
<dbReference type="EMBL" id="CAXIEN010000094">
    <property type="protein sequence ID" value="CAL1276494.1"/>
    <property type="molecule type" value="Genomic_DNA"/>
</dbReference>
<evidence type="ECO:0000313" key="1">
    <source>
        <dbReference type="EMBL" id="CAL1276494.1"/>
    </source>
</evidence>
<protein>
    <submittedName>
        <fullName evidence="1">Uncharacterized protein</fullName>
    </submittedName>
</protein>
<accession>A0AAV1ZZD4</accession>
<sequence length="28" mass="3187">MRFVAGVMLLKVPHLSHSRFSLNCNNSK</sequence>
<proteinExistence type="predicted"/>